<dbReference type="InterPro" id="IPR011658">
    <property type="entry name" value="PA14_dom"/>
</dbReference>
<protein>
    <submittedName>
        <fullName evidence="2">PA14 domain-containing protein</fullName>
    </submittedName>
</protein>
<feature type="domain" description="PA14" evidence="1">
    <location>
        <begin position="685"/>
        <end position="830"/>
    </location>
</feature>
<accession>A0ABY4HBK9</accession>
<evidence type="ECO:0000313" key="2">
    <source>
        <dbReference type="EMBL" id="UOR11643.1"/>
    </source>
</evidence>
<dbReference type="SMART" id="SM00047">
    <property type="entry name" value="LYZ2"/>
    <property type="match status" value="1"/>
</dbReference>
<reference evidence="2" key="1">
    <citation type="submission" date="2022-04" db="EMBL/GenBank/DDBJ databases">
        <title>Halobacillus sp. isolated from saltern.</title>
        <authorList>
            <person name="Won M."/>
            <person name="Lee C.-M."/>
            <person name="Woen H.-Y."/>
            <person name="Kwon S.-W."/>
        </authorList>
    </citation>
    <scope>NUCLEOTIDE SEQUENCE</scope>
    <source>
        <strain evidence="2">SSHM10-5</strain>
    </source>
</reference>
<gene>
    <name evidence="2" type="ORF">MUO15_19025</name>
</gene>
<dbReference type="PROSITE" id="PS51820">
    <property type="entry name" value="PA14"/>
    <property type="match status" value="6"/>
</dbReference>
<feature type="domain" description="PA14" evidence="1">
    <location>
        <begin position="422"/>
        <end position="569"/>
    </location>
</feature>
<keyword evidence="3" id="KW-1185">Reference proteome</keyword>
<dbReference type="EMBL" id="CP095075">
    <property type="protein sequence ID" value="UOR11643.1"/>
    <property type="molecule type" value="Genomic_DNA"/>
</dbReference>
<dbReference type="InterPro" id="IPR037524">
    <property type="entry name" value="PA14/GLEYA"/>
</dbReference>
<evidence type="ECO:0000313" key="3">
    <source>
        <dbReference type="Proteomes" id="UP000830326"/>
    </source>
</evidence>
<name>A0ABY4HBK9_9BACI</name>
<dbReference type="SMART" id="SM00758">
    <property type="entry name" value="PA14"/>
    <property type="match status" value="6"/>
</dbReference>
<dbReference type="Pfam" id="PF07691">
    <property type="entry name" value="PA14"/>
    <property type="match status" value="8"/>
</dbReference>
<proteinExistence type="predicted"/>
<feature type="domain" description="PA14" evidence="1">
    <location>
        <begin position="948"/>
        <end position="1101"/>
    </location>
</feature>
<dbReference type="Proteomes" id="UP000830326">
    <property type="component" value="Chromosome"/>
</dbReference>
<dbReference type="Pfam" id="PF01832">
    <property type="entry name" value="Glucosaminidase"/>
    <property type="match status" value="1"/>
</dbReference>
<feature type="domain" description="PA14" evidence="1">
    <location>
        <begin position="33"/>
        <end position="169"/>
    </location>
</feature>
<feature type="domain" description="PA14" evidence="1">
    <location>
        <begin position="1221"/>
        <end position="1365"/>
    </location>
</feature>
<dbReference type="Gene3D" id="3.90.182.10">
    <property type="entry name" value="Toxin - Anthrax Protective Antigen,domain 1"/>
    <property type="match status" value="8"/>
</dbReference>
<organism evidence="2 3">
    <name type="scientific">Halobacillus amylolyticus</name>
    <dbReference type="NCBI Taxonomy" id="2932259"/>
    <lineage>
        <taxon>Bacteria</taxon>
        <taxon>Bacillati</taxon>
        <taxon>Bacillota</taxon>
        <taxon>Bacilli</taxon>
        <taxon>Bacillales</taxon>
        <taxon>Bacillaceae</taxon>
        <taxon>Halobacillus</taxon>
    </lineage>
</organism>
<sequence>MIVLKLKLNMRLSLFLALIIILTPLLGKEVAKAAESNWSGAFYNNQTLSGTSIPASYESLSFNWGNSSPKKGVHSDYFSSRFSKKLTLSQKQDYFVKTFADDGIRVKVDGKTVIDRWSSSAGEFNQAFLPNLQTGTHEVTVDYFDRRHGATQFADVLKFGDWIGYYYDNKSLEGNPMGTKVFYPKSVRSLQFDHGYNSPNVKGIGKGDFSAEFYTAMRIPAGKYVLKTIPDDGIRVYIDGKKALDYWQPSDSKEKSNIINVEDKSSGEKDVHWIKIEYFENGGKSKLDFKLTPLSEALSSEKWLASHYNSTSPMGNGIVETNKSHKEINFKWGFGSPYNGIRSDYFSSSFFKRLDPNQNYFVKTFADDRVRVSVNGDFVLNRWSNSAGEEDAGLITGLEPSNIVQVDYMDNTREATLLADVLPVGDWMSYYYNNNNLDGTPVYKEQLDGISNSLSFDHGYNSPSEKVSKNEFTASFTTYKKLSAGKYLFNTKVDDGIRIYVDDNLVVNQWGKSRYQEELNHVVEISDLKGREKEFHKIRIEYREFEGKSRLDFKITPFNRTFSYDSWTGIYYNDRNLSGVGKISPNSYESLDFTWGFGSPMEGIKTDYFSASFYKKIRAGKDYFVQTYADDRVQVSVNDNYVIDRWSNSSGEVDNGVITNRNKDSLVKVNYMDNTRHAKLKADIVPFNDWIGYYYNNVEPKGAPDAKAILSGVDNSLSFDHGYGRPLKGINEDDFSANFTTYKRLDPGRYVLNTKVDDGIRIYVDGELVINQWQKNRFNEDLQHVLDIQNNEGSNIHEIKIHYKEFSGKSKLDFEISPIHEVLSTDSYLAAYFNQSSPTGIGVIDANSPIKDINFSWNSNASLNSISTTNNFSASYHKLLPSNHDYFVQTYTKDKVRVKVNGKEIINNWSSNNEGVAKGYITNLKSPVQLQIDYSKNSDNGMVMSDVVPFGDWIVHYYNNKSLSGTPVANETIKSSKLASETALDIDHGQSSPIENVNKNQHSATYTTYKRLQAGDYIVRTQADDGIRVYLDGKLILDQWENSTFGEQTTNLIKVRDHSNSGKDIHEIKVEYYDDYNHSKFKFSLLPVKEEIPEQGWIGLYYPNENLNNATAVEGGTNSVKQLDRISKYWLEDKPKNSIPEDNFSASFYRYINGNKDYFVQTFADDGVRLSIDDNRVIDAWHPSPGDIHRGLVTGLSNTNHRVQLDYFDQTSNAVLYNDVVELGDWVAYYYGNNDLNGYPVNSDVFSPNSSGGFTDNYNQTLDRVPNNNISTRYTTAKRIEEGSYHLNVNLYGGVQVLIDGEVVIDRRYQDNEQDRTVKVDIEDTPNQGNIHWIEVRYFNESAKSNIKLSLTKYNERAYLNEDSWTAEYYPNVIDPNSNSPQSSNGVAYIVDGIDNIEFDWENNSPHSMLPSDEFSVIFRKELVVNEDTAYDFSVLADDGVIVEVDGERIIDSWKGSDYELREAKNHYLTKGSHTITVKYFEGSRRAAIELSYKQSVLKEVNSTYTSYELSLDRMVNVQMTASPATDIRYKLYIREDGLLEGTPSAGFGTVDGGTWNIRRGPGTSFQTGAQVTSGDVFPIRGSVKGSDGYMWHHITSTNSWVVPTKEDLAYYVNPNNFTGDFRQSLQFLKLSDSGDINIQEVNEKILQNKGILKGKAKSFEEAGKKHGVNIIYLIAHALLESGNGNSELSTGVVVDGEEGRKVVYNMYGIGAYDNCALACGSQYAYDAGWFTPEAAIIGGAQFIGDGYVNAGLDTLYKMRFNPEAIENNGKYGRQYATDIGWAYKQTRRIYELYNLLESYSITLDIPRFK</sequence>
<dbReference type="SUPFAM" id="SSF56988">
    <property type="entry name" value="Anthrax protective antigen"/>
    <property type="match status" value="9"/>
</dbReference>
<evidence type="ECO:0000259" key="1">
    <source>
        <dbReference type="PROSITE" id="PS51820"/>
    </source>
</evidence>
<dbReference type="InterPro" id="IPR002901">
    <property type="entry name" value="MGlyc_endo_b_GlcNAc-like_dom"/>
</dbReference>
<dbReference type="RefSeq" id="WP_245031803.1">
    <property type="nucleotide sequence ID" value="NZ_CP095075.1"/>
</dbReference>
<feature type="domain" description="PA14" evidence="1">
    <location>
        <begin position="1360"/>
        <end position="1508"/>
    </location>
</feature>